<comment type="caution">
    <text evidence="7">Lacks conserved residue(s) required for the propagation of feature annotation.</text>
</comment>
<proteinExistence type="inferred from homology"/>
<dbReference type="HAMAP" id="MF_00323">
    <property type="entry name" value="Ferrochelatase"/>
    <property type="match status" value="1"/>
</dbReference>
<evidence type="ECO:0000313" key="9">
    <source>
        <dbReference type="EMBL" id="BAN00621.1"/>
    </source>
</evidence>
<dbReference type="RefSeq" id="WP_015439869.1">
    <property type="nucleotide sequence ID" value="NC_020520.1"/>
</dbReference>
<keyword evidence="10" id="KW-1185">Reference proteome</keyword>
<dbReference type="InterPro" id="IPR033644">
    <property type="entry name" value="Ferrochelatase_C"/>
</dbReference>
<name>A0A6C7E106_ILUCY</name>
<dbReference type="SUPFAM" id="SSF53800">
    <property type="entry name" value="Chelatase"/>
    <property type="match status" value="1"/>
</dbReference>
<dbReference type="KEGG" id="aym:YM304_03070"/>
<dbReference type="NCBIfam" id="TIGR00109">
    <property type="entry name" value="hemH"/>
    <property type="match status" value="1"/>
</dbReference>
<keyword evidence="7" id="KW-0963">Cytoplasm</keyword>
<feature type="binding site" evidence="7">
    <location>
        <position position="256"/>
    </location>
    <ligand>
        <name>Fe(2+)</name>
        <dbReference type="ChEBI" id="CHEBI:29033"/>
    </ligand>
</feature>
<dbReference type="InterPro" id="IPR033659">
    <property type="entry name" value="Ferrochelatase_N"/>
</dbReference>
<dbReference type="Proteomes" id="UP000011863">
    <property type="component" value="Chromosome"/>
</dbReference>
<dbReference type="UniPathway" id="UPA00252"/>
<gene>
    <name evidence="9" type="primary">hemH</name>
    <name evidence="7" type="synonym">cpfC</name>
    <name evidence="9" type="ORF">YM304_03070</name>
</gene>
<dbReference type="NCBIfam" id="NF000689">
    <property type="entry name" value="PRK00035.2-1"/>
    <property type="match status" value="1"/>
</dbReference>
<evidence type="ECO:0000313" key="10">
    <source>
        <dbReference type="Proteomes" id="UP000011863"/>
    </source>
</evidence>
<evidence type="ECO:0000256" key="6">
    <source>
        <dbReference type="ARBA" id="ARBA00024536"/>
    </source>
</evidence>
<dbReference type="GO" id="GO:0005737">
    <property type="term" value="C:cytoplasm"/>
    <property type="evidence" value="ECO:0007669"/>
    <property type="project" value="UniProtKB-SubCell"/>
</dbReference>
<evidence type="ECO:0000256" key="5">
    <source>
        <dbReference type="ARBA" id="ARBA00023244"/>
    </source>
</evidence>
<dbReference type="EMBL" id="AP012057">
    <property type="protein sequence ID" value="BAN00621.1"/>
    <property type="molecule type" value="Genomic_DNA"/>
</dbReference>
<evidence type="ECO:0000256" key="4">
    <source>
        <dbReference type="ARBA" id="ARBA00023239"/>
    </source>
</evidence>
<comment type="catalytic activity">
    <reaction evidence="6">
        <text>Fe-coproporphyrin III + 2 H(+) = coproporphyrin III + Fe(2+)</text>
        <dbReference type="Rhea" id="RHEA:49572"/>
        <dbReference type="ChEBI" id="CHEBI:15378"/>
        <dbReference type="ChEBI" id="CHEBI:29033"/>
        <dbReference type="ChEBI" id="CHEBI:68438"/>
        <dbReference type="ChEBI" id="CHEBI:131725"/>
        <dbReference type="EC" id="4.99.1.9"/>
    </reaction>
    <physiologicalReaction direction="right-to-left" evidence="6">
        <dbReference type="Rhea" id="RHEA:49574"/>
    </physiologicalReaction>
</comment>
<dbReference type="GO" id="GO:0046872">
    <property type="term" value="F:metal ion binding"/>
    <property type="evidence" value="ECO:0007669"/>
    <property type="project" value="UniProtKB-KW"/>
</dbReference>
<comment type="function">
    <text evidence="7">Involved in coproporphyrin-dependent heme b biosynthesis. Catalyzes the insertion of ferrous iron into coproporphyrin III to form Fe-coproporphyrin III.</text>
</comment>
<evidence type="ECO:0000256" key="3">
    <source>
        <dbReference type="ARBA" id="ARBA00023133"/>
    </source>
</evidence>
<sequence>MDEPTYDALCLLSFGGPEGPDDVMPFLRNVTAGRNVPDARLAVVAEQYERFGGRSPINDQNLALIDALRAEFAAHDIDLPIYFGNRNWEPYLADTVAQMADDGVANALVLATSAFSSYSGCRQYREDLDRAAAEVGERAPGLHKLRLYYNHPGFVDAVVDRIAEVHRPGARLVFTAHSIPVSMAQWCDYESQLDEMARLVAGRVGADWDLAFQSRSGPPHVPWLEPDINDHLATLAEQCVTEVTLMPLGFVSDHMEVQFDLDFQAAETATSVGIDMRRAPTVGTHPAFVTGLRQLVEERTAGGPVLWVGEAGPWPDPCPAGHCLAPATSTPTGGRPTP</sequence>
<keyword evidence="3 7" id="KW-0350">Heme biosynthesis</keyword>
<dbReference type="EC" id="4.99.1.9" evidence="7"/>
<organism evidence="9 10">
    <name type="scientific">Ilumatobacter coccineus (strain NBRC 103263 / KCTC 29153 / YM16-304)</name>
    <dbReference type="NCBI Taxonomy" id="1313172"/>
    <lineage>
        <taxon>Bacteria</taxon>
        <taxon>Bacillati</taxon>
        <taxon>Actinomycetota</taxon>
        <taxon>Acidimicrobiia</taxon>
        <taxon>Acidimicrobiales</taxon>
        <taxon>Ilumatobacteraceae</taxon>
        <taxon>Ilumatobacter</taxon>
    </lineage>
</organism>
<evidence type="ECO:0000256" key="2">
    <source>
        <dbReference type="ARBA" id="ARBA00023004"/>
    </source>
</evidence>
<dbReference type="CDD" id="cd00419">
    <property type="entry name" value="Ferrochelatase_C"/>
    <property type="match status" value="1"/>
</dbReference>
<dbReference type="InterPro" id="IPR001015">
    <property type="entry name" value="Ferrochelatase"/>
</dbReference>
<accession>A0A6C7E106</accession>
<keyword evidence="2 7" id="KW-0408">Iron</keyword>
<comment type="similarity">
    <text evidence="7 8">Belongs to the ferrochelatase family.</text>
</comment>
<keyword evidence="4 7" id="KW-0456">Lyase</keyword>
<dbReference type="Gene3D" id="3.40.50.1400">
    <property type="match status" value="2"/>
</dbReference>
<dbReference type="PANTHER" id="PTHR11108">
    <property type="entry name" value="FERROCHELATASE"/>
    <property type="match status" value="1"/>
</dbReference>
<dbReference type="CDD" id="cd03411">
    <property type="entry name" value="Ferrochelatase_N"/>
    <property type="match status" value="1"/>
</dbReference>
<dbReference type="PANTHER" id="PTHR11108:SF1">
    <property type="entry name" value="FERROCHELATASE, MITOCHONDRIAL"/>
    <property type="match status" value="1"/>
</dbReference>
<dbReference type="Pfam" id="PF00762">
    <property type="entry name" value="Ferrochelatase"/>
    <property type="match status" value="1"/>
</dbReference>
<protein>
    <recommendedName>
        <fullName evidence="7">Coproporphyrin III ferrochelatase</fullName>
        <ecNumber evidence="7">4.99.1.9</ecNumber>
    </recommendedName>
</protein>
<dbReference type="GO" id="GO:0004325">
    <property type="term" value="F:ferrochelatase activity"/>
    <property type="evidence" value="ECO:0007669"/>
    <property type="project" value="UniProtKB-UniRule"/>
</dbReference>
<feature type="binding site" evidence="7">
    <location>
        <position position="124"/>
    </location>
    <ligand>
        <name>Fe-coproporphyrin III</name>
        <dbReference type="ChEBI" id="CHEBI:68438"/>
    </ligand>
</feature>
<dbReference type="GO" id="GO:0006783">
    <property type="term" value="P:heme biosynthetic process"/>
    <property type="evidence" value="ECO:0007669"/>
    <property type="project" value="UniProtKB-UniRule"/>
</dbReference>
<feature type="binding site" evidence="7">
    <location>
        <position position="177"/>
    </location>
    <ligand>
        <name>Fe(2+)</name>
        <dbReference type="ChEBI" id="CHEBI:29033"/>
    </ligand>
</feature>
<keyword evidence="5 7" id="KW-0627">Porphyrin biosynthesis</keyword>
<keyword evidence="7" id="KW-0479">Metal-binding</keyword>
<evidence type="ECO:0000256" key="7">
    <source>
        <dbReference type="HAMAP-Rule" id="MF_00323"/>
    </source>
</evidence>
<reference evidence="9 10" key="1">
    <citation type="journal article" date="2013" name="Int. J. Syst. Evol. Microbiol.">
        <title>Ilumatobacter nonamiense sp. nov. and Ilumatobacter coccineum sp. nov., isolated from seashore sand.</title>
        <authorList>
            <person name="Matsumoto A."/>
            <person name="Kasai H."/>
            <person name="Matsuo Y."/>
            <person name="Shizuri Y."/>
            <person name="Ichikawa N."/>
            <person name="Fujita N."/>
            <person name="Omura S."/>
            <person name="Takahashi Y."/>
        </authorList>
    </citation>
    <scope>NUCLEOTIDE SEQUENCE [LARGE SCALE GENOMIC DNA]</scope>
    <source>
        <strain evidence="10">NBRC 103263 / KCTC 29153 / YM16-304</strain>
    </source>
</reference>
<dbReference type="AlphaFoldDB" id="A0A6C7E106"/>
<evidence type="ECO:0000256" key="8">
    <source>
        <dbReference type="RuleBase" id="RU004185"/>
    </source>
</evidence>
<comment type="pathway">
    <text evidence="1 7">Porphyrin-containing compound metabolism; protoheme biosynthesis.</text>
</comment>
<comment type="subcellular location">
    <subcellularLocation>
        <location evidence="7">Cytoplasm</location>
    </subcellularLocation>
</comment>
<feature type="binding site" evidence="7">
    <location>
        <position position="55"/>
    </location>
    <ligand>
        <name>Fe-coproporphyrin III</name>
        <dbReference type="ChEBI" id="CHEBI:68438"/>
    </ligand>
</feature>
<evidence type="ECO:0000256" key="1">
    <source>
        <dbReference type="ARBA" id="ARBA00004744"/>
    </source>
</evidence>
<dbReference type="OrthoDB" id="9776380at2"/>